<evidence type="ECO:0000313" key="7">
    <source>
        <dbReference type="EMBL" id="KAI8044793.1"/>
    </source>
</evidence>
<evidence type="ECO:0000259" key="6">
    <source>
        <dbReference type="PROSITE" id="PS50263"/>
    </source>
</evidence>
<dbReference type="PANTHER" id="PTHR23088">
    <property type="entry name" value="NITRILASE-RELATED"/>
    <property type="match status" value="1"/>
</dbReference>
<dbReference type="EMBL" id="JAMKOV010000001">
    <property type="protein sequence ID" value="KAI8044793.1"/>
    <property type="molecule type" value="Genomic_DNA"/>
</dbReference>
<comment type="catalytic activity">
    <reaction evidence="2">
        <text>2-oxoglutaramate + H2O = 2-oxoglutarate + NH4(+)</text>
        <dbReference type="Rhea" id="RHEA:32963"/>
        <dbReference type="ChEBI" id="CHEBI:15377"/>
        <dbReference type="ChEBI" id="CHEBI:16769"/>
        <dbReference type="ChEBI" id="CHEBI:16810"/>
        <dbReference type="ChEBI" id="CHEBI:28938"/>
        <dbReference type="EC" id="3.5.1.3"/>
    </reaction>
    <physiologicalReaction direction="left-to-right" evidence="2">
        <dbReference type="Rhea" id="RHEA:32964"/>
    </physiologicalReaction>
</comment>
<dbReference type="EC" id="3.5.1.3" evidence="3"/>
<comment type="caution">
    <text evidence="7">The sequence shown here is derived from an EMBL/GenBank/DDBJ whole genome shotgun (WGS) entry which is preliminary data.</text>
</comment>
<protein>
    <recommendedName>
        <fullName evidence="3">omega-amidase</fullName>
        <ecNumber evidence="3">3.5.1.3</ecNumber>
    </recommendedName>
    <alternativeName>
        <fullName evidence="4">Nitrilase homolog 2</fullName>
    </alternativeName>
</protein>
<dbReference type="InterPro" id="IPR003010">
    <property type="entry name" value="C-N_Hydrolase"/>
</dbReference>
<comment type="catalytic activity">
    <reaction evidence="5">
        <text>2-oxosuccinamate + H2O = oxaloacetate + NH4(+)</text>
        <dbReference type="Rhea" id="RHEA:59412"/>
        <dbReference type="ChEBI" id="CHEBI:15377"/>
        <dbReference type="ChEBI" id="CHEBI:16452"/>
        <dbReference type="ChEBI" id="CHEBI:28938"/>
        <dbReference type="ChEBI" id="CHEBI:57735"/>
        <dbReference type="EC" id="3.5.1.3"/>
    </reaction>
    <physiologicalReaction direction="left-to-right" evidence="5">
        <dbReference type="Rhea" id="RHEA:59413"/>
    </physiologicalReaction>
</comment>
<accession>A0A9P9YXA6</accession>
<evidence type="ECO:0000256" key="2">
    <source>
        <dbReference type="ARBA" id="ARBA00036637"/>
    </source>
</evidence>
<evidence type="ECO:0000256" key="4">
    <source>
        <dbReference type="ARBA" id="ARBA00041576"/>
    </source>
</evidence>
<dbReference type="AlphaFoldDB" id="A0A9P9YXA6"/>
<organism evidence="7 8">
    <name type="scientific">Drosophila gunungcola</name>
    <name type="common">fruit fly</name>
    <dbReference type="NCBI Taxonomy" id="103775"/>
    <lineage>
        <taxon>Eukaryota</taxon>
        <taxon>Metazoa</taxon>
        <taxon>Ecdysozoa</taxon>
        <taxon>Arthropoda</taxon>
        <taxon>Hexapoda</taxon>
        <taxon>Insecta</taxon>
        <taxon>Pterygota</taxon>
        <taxon>Neoptera</taxon>
        <taxon>Endopterygota</taxon>
        <taxon>Diptera</taxon>
        <taxon>Brachycera</taxon>
        <taxon>Muscomorpha</taxon>
        <taxon>Ephydroidea</taxon>
        <taxon>Drosophilidae</taxon>
        <taxon>Drosophila</taxon>
        <taxon>Sophophora</taxon>
    </lineage>
</organism>
<dbReference type="PROSITE" id="PS50263">
    <property type="entry name" value="CN_HYDROLASE"/>
    <property type="match status" value="1"/>
</dbReference>
<dbReference type="GO" id="GO:0006107">
    <property type="term" value="P:oxaloacetate metabolic process"/>
    <property type="evidence" value="ECO:0007669"/>
    <property type="project" value="TreeGrafter"/>
</dbReference>
<sequence length="700" mass="80706">MANKLTIALLQLPVGGEVASNVRRAVDSVRKLKAENPKLQLAILPESFNAPYGQEHFPKFAEQVPTGPTCQALSKLARELGIYIVGGSIVEREGTKLYNTCTVWAPNGSLIGRHRKIHLFTMSIEPANAGGVEFDEAAVLTAGSEPTVVQIGQQKVGVGICHDKRFEELARIYRNMGCSMLVYPSAFCICQGPMHWELLQRARATDNQVFVVTCSPARDNMSGYVAYGHSMVVNPWAQVQREAGEGCEFIVEEIDFDMVEQVRRQIPIFKQRRTDVYATTKLSLGQKLAPSGFEQAIATKRNQSWSMATSKLAFGASIALVLWVWAGAGYGQVAFVRHLSELRIRELKDLAVRMQNSINPEKYACESYFDYVCSRNRPLFSIMGHMPQMSELIQLLTELQNDPAQFEAKQKLLDFFISCNSQHALEDCYRETFEYFKPLFGYIVTKNMTQGGSHELDDFLGVLERFVARTHRDRESNPILDKLATYKQKFKTPRVYFHAGDLDREYRNLRIYRESYEHNIRNLELHRKQNSTYEMGVQRTMLDWSMYLFQSRNKPMSYYYATFTVHLYMMLFNVRERQRDFTRFREEVECLRLPQFVNVLDEARMLAVIYLKSFRAAWIDYSAWISAPPHNNGIYDQENGILQQYHLDNKRIFFTLYAQNFCEFGKDLAEHVFYLGLKQNKDFFDIYSCGFQTENPMSCV</sequence>
<dbReference type="Pfam" id="PF00795">
    <property type="entry name" value="CN_hydrolase"/>
    <property type="match status" value="1"/>
</dbReference>
<dbReference type="PANTHER" id="PTHR23088:SF30">
    <property type="entry name" value="OMEGA-AMIDASE NIT2"/>
    <property type="match status" value="1"/>
</dbReference>
<dbReference type="CDD" id="cd07572">
    <property type="entry name" value="nit"/>
    <property type="match status" value="1"/>
</dbReference>
<dbReference type="GO" id="GO:0006528">
    <property type="term" value="P:asparagine metabolic process"/>
    <property type="evidence" value="ECO:0007669"/>
    <property type="project" value="TreeGrafter"/>
</dbReference>
<evidence type="ECO:0000313" key="8">
    <source>
        <dbReference type="Proteomes" id="UP001059596"/>
    </source>
</evidence>
<dbReference type="GO" id="GO:0006541">
    <property type="term" value="P:glutamine metabolic process"/>
    <property type="evidence" value="ECO:0007669"/>
    <property type="project" value="TreeGrafter"/>
</dbReference>
<dbReference type="Gene3D" id="3.60.110.10">
    <property type="entry name" value="Carbon-nitrogen hydrolase"/>
    <property type="match status" value="1"/>
</dbReference>
<name>A0A9P9YXA6_9MUSC</name>
<dbReference type="InterPro" id="IPR036526">
    <property type="entry name" value="C-N_Hydrolase_sf"/>
</dbReference>
<feature type="domain" description="CN hydrolase" evidence="6">
    <location>
        <begin position="3"/>
        <end position="256"/>
    </location>
</feature>
<dbReference type="GO" id="GO:0005739">
    <property type="term" value="C:mitochondrion"/>
    <property type="evidence" value="ECO:0007669"/>
    <property type="project" value="TreeGrafter"/>
</dbReference>
<keyword evidence="1" id="KW-0378">Hydrolase</keyword>
<keyword evidence="8" id="KW-1185">Reference proteome</keyword>
<dbReference type="Proteomes" id="UP001059596">
    <property type="component" value="Chromosome 3R"/>
</dbReference>
<proteinExistence type="predicted"/>
<dbReference type="SUPFAM" id="SSF55486">
    <property type="entry name" value="Metalloproteases ('zincins'), catalytic domain"/>
    <property type="match status" value="2"/>
</dbReference>
<evidence type="ECO:0000256" key="5">
    <source>
        <dbReference type="ARBA" id="ARBA00048745"/>
    </source>
</evidence>
<reference evidence="7" key="1">
    <citation type="journal article" date="2023" name="Genome Biol. Evol.">
        <title>Long-read-based Genome Assembly of Drosophila gunungcola Reveals Fewer Chemosensory Genes in Flower-breeding Species.</title>
        <authorList>
            <person name="Negi A."/>
            <person name="Liao B.Y."/>
            <person name="Yeh S.D."/>
        </authorList>
    </citation>
    <scope>NUCLEOTIDE SEQUENCE</scope>
    <source>
        <strain evidence="7">Sukarami</strain>
    </source>
</reference>
<dbReference type="GO" id="GO:0050152">
    <property type="term" value="F:omega-amidase activity"/>
    <property type="evidence" value="ECO:0007669"/>
    <property type="project" value="UniProtKB-EC"/>
</dbReference>
<gene>
    <name evidence="7" type="ORF">M5D96_000965</name>
</gene>
<dbReference type="SUPFAM" id="SSF56317">
    <property type="entry name" value="Carbon-nitrogen hydrolase"/>
    <property type="match status" value="1"/>
</dbReference>
<evidence type="ECO:0000256" key="1">
    <source>
        <dbReference type="ARBA" id="ARBA00022801"/>
    </source>
</evidence>
<dbReference type="InterPro" id="IPR045254">
    <property type="entry name" value="Nit1/2_C-N_Hydrolase"/>
</dbReference>
<evidence type="ECO:0000256" key="3">
    <source>
        <dbReference type="ARBA" id="ARBA00039118"/>
    </source>
</evidence>